<evidence type="ECO:0000256" key="2">
    <source>
        <dbReference type="ARBA" id="ARBA00023002"/>
    </source>
</evidence>
<dbReference type="InterPro" id="IPR046373">
    <property type="entry name" value="Acyl-CoA_Oxase/DH_mid-dom_sf"/>
</dbReference>
<dbReference type="Proteomes" id="UP001056500">
    <property type="component" value="Chromosome"/>
</dbReference>
<dbReference type="InterPro" id="IPR036250">
    <property type="entry name" value="AcylCo_DH-like_C"/>
</dbReference>
<feature type="domain" description="Acyl-CoA dehydrogenase C-terminal" evidence="4">
    <location>
        <begin position="119"/>
        <end position="238"/>
    </location>
</feature>
<name>A0ABY4WQT9_9BACL</name>
<dbReference type="SUPFAM" id="SSF47203">
    <property type="entry name" value="Acyl-CoA dehydrogenase C-terminal domain-like"/>
    <property type="match status" value="1"/>
</dbReference>
<dbReference type="EMBL" id="CP098755">
    <property type="protein sequence ID" value="USG68447.1"/>
    <property type="molecule type" value="Genomic_DNA"/>
</dbReference>
<dbReference type="Pfam" id="PF02770">
    <property type="entry name" value="Acyl-CoA_dh_M"/>
    <property type="match status" value="1"/>
</dbReference>
<sequence>MEVGGGSPSRGGRPRTTAVPLAQGGYVVNGRKTFTTFAPLLQWFLVTASLEGTDEVVELLIPQDTEGVTVEETWSMVGMRGTASHDLVLAEAVVPEEALVSKVDKTVYSKPNPYLLHIPACYLGIAVAARDEAISFATLYIPASLSRPVIETPHVERLLGEIELELTVARQLLYSVAREWEGKYEASPPGFQNADLAAVKTFVVKTALTVVDKAMRIVGAHSLSLSHPLQRMYRDVRFGLHNPPMEDVAIRQLAGRALQRWEASR</sequence>
<evidence type="ECO:0000259" key="3">
    <source>
        <dbReference type="Pfam" id="PF02770"/>
    </source>
</evidence>
<dbReference type="SUPFAM" id="SSF56645">
    <property type="entry name" value="Acyl-CoA dehydrogenase NM domain-like"/>
    <property type="match status" value="1"/>
</dbReference>
<dbReference type="PANTHER" id="PTHR43884">
    <property type="entry name" value="ACYL-COA DEHYDROGENASE"/>
    <property type="match status" value="1"/>
</dbReference>
<evidence type="ECO:0000313" key="6">
    <source>
        <dbReference type="Proteomes" id="UP001056500"/>
    </source>
</evidence>
<dbReference type="InterPro" id="IPR013107">
    <property type="entry name" value="Acyl-CoA_DH_C"/>
</dbReference>
<dbReference type="InterPro" id="IPR006091">
    <property type="entry name" value="Acyl-CoA_Oxase/DH_mid-dom"/>
</dbReference>
<organism evidence="5 6">
    <name type="scientific">Brevibacillus ruminantium</name>
    <dbReference type="NCBI Taxonomy" id="2950604"/>
    <lineage>
        <taxon>Bacteria</taxon>
        <taxon>Bacillati</taxon>
        <taxon>Bacillota</taxon>
        <taxon>Bacilli</taxon>
        <taxon>Bacillales</taxon>
        <taxon>Paenibacillaceae</taxon>
        <taxon>Brevibacillus</taxon>
    </lineage>
</organism>
<dbReference type="Gene3D" id="2.40.110.10">
    <property type="entry name" value="Butyryl-CoA Dehydrogenase, subunit A, domain 2"/>
    <property type="match status" value="1"/>
</dbReference>
<reference evidence="5" key="1">
    <citation type="submission" date="2022-06" db="EMBL/GenBank/DDBJ databases">
        <title>Genome sequencing of Brevibacillus sp. BB3-R1.</title>
        <authorList>
            <person name="Heo J."/>
            <person name="Lee D."/>
            <person name="Won M."/>
            <person name="Han B.-H."/>
            <person name="Hong S.-B."/>
            <person name="Kwon S.-W."/>
        </authorList>
    </citation>
    <scope>NUCLEOTIDE SEQUENCE</scope>
    <source>
        <strain evidence="5">BB3-R1</strain>
    </source>
</reference>
<dbReference type="CDD" id="cd00567">
    <property type="entry name" value="ACAD"/>
    <property type="match status" value="1"/>
</dbReference>
<feature type="domain" description="Acyl-CoA oxidase/dehydrogenase middle" evidence="3">
    <location>
        <begin position="13"/>
        <end position="89"/>
    </location>
</feature>
<dbReference type="Pfam" id="PF08028">
    <property type="entry name" value="Acyl-CoA_dh_2"/>
    <property type="match status" value="1"/>
</dbReference>
<dbReference type="Gene3D" id="1.20.140.10">
    <property type="entry name" value="Butyryl-CoA Dehydrogenase, subunit A, domain 3"/>
    <property type="match status" value="1"/>
</dbReference>
<accession>A0ABY4WQT9</accession>
<gene>
    <name evidence="5" type="ORF">NDK47_16325</name>
</gene>
<evidence type="ECO:0000256" key="1">
    <source>
        <dbReference type="ARBA" id="ARBA00022630"/>
    </source>
</evidence>
<dbReference type="InterPro" id="IPR009100">
    <property type="entry name" value="AcylCoA_DH/oxidase_NM_dom_sf"/>
</dbReference>
<dbReference type="PANTHER" id="PTHR43884:SF25">
    <property type="entry name" value="ACYL-COA DEHYDROGENASE YDBM-RELATED"/>
    <property type="match status" value="1"/>
</dbReference>
<keyword evidence="2" id="KW-0560">Oxidoreductase</keyword>
<protein>
    <submittedName>
        <fullName evidence="5">Acyl-CoA dehydrogenase</fullName>
    </submittedName>
</protein>
<evidence type="ECO:0000313" key="5">
    <source>
        <dbReference type="EMBL" id="USG68447.1"/>
    </source>
</evidence>
<keyword evidence="1" id="KW-0285">Flavoprotein</keyword>
<proteinExistence type="predicted"/>
<evidence type="ECO:0000259" key="4">
    <source>
        <dbReference type="Pfam" id="PF08028"/>
    </source>
</evidence>
<keyword evidence="6" id="KW-1185">Reference proteome</keyword>